<dbReference type="GeneID" id="110785489"/>
<evidence type="ECO:0000256" key="9">
    <source>
        <dbReference type="SAM" id="MobiDB-lite"/>
    </source>
</evidence>
<dbReference type="AlphaFoldDB" id="A0A9R0IAS3"/>
<dbReference type="InterPro" id="IPR006563">
    <property type="entry name" value="POX_dom"/>
</dbReference>
<dbReference type="GO" id="GO:0003677">
    <property type="term" value="F:DNA binding"/>
    <property type="evidence" value="ECO:0007669"/>
    <property type="project" value="UniProtKB-UniRule"/>
</dbReference>
<dbReference type="RefSeq" id="XP_021845628.1">
    <property type="nucleotide sequence ID" value="XM_021989936.2"/>
</dbReference>
<dbReference type="GO" id="GO:0005634">
    <property type="term" value="C:nucleus"/>
    <property type="evidence" value="ECO:0000318"/>
    <property type="project" value="GO_Central"/>
</dbReference>
<keyword evidence="4 8" id="KW-0238">DNA-binding</keyword>
<organism evidence="11 12">
    <name type="scientific">Spinacia oleracea</name>
    <name type="common">Spinach</name>
    <dbReference type="NCBI Taxonomy" id="3562"/>
    <lineage>
        <taxon>Eukaryota</taxon>
        <taxon>Viridiplantae</taxon>
        <taxon>Streptophyta</taxon>
        <taxon>Embryophyta</taxon>
        <taxon>Tracheophyta</taxon>
        <taxon>Spermatophyta</taxon>
        <taxon>Magnoliopsida</taxon>
        <taxon>eudicotyledons</taxon>
        <taxon>Gunneridae</taxon>
        <taxon>Pentapetalae</taxon>
        <taxon>Caryophyllales</taxon>
        <taxon>Chenopodiaceae</taxon>
        <taxon>Chenopodioideae</taxon>
        <taxon>Anserineae</taxon>
        <taxon>Spinacia</taxon>
    </lineage>
</organism>
<evidence type="ECO:0000259" key="10">
    <source>
        <dbReference type="PROSITE" id="PS50071"/>
    </source>
</evidence>
<dbReference type="Gene3D" id="1.10.10.60">
    <property type="entry name" value="Homeodomain-like"/>
    <property type="match status" value="1"/>
</dbReference>
<feature type="domain" description="Homeobox" evidence="10">
    <location>
        <begin position="249"/>
        <end position="312"/>
    </location>
</feature>
<dbReference type="InterPro" id="IPR050224">
    <property type="entry name" value="TALE_homeobox"/>
</dbReference>
<proteinExistence type="inferred from homology"/>
<evidence type="ECO:0000256" key="3">
    <source>
        <dbReference type="ARBA" id="ARBA00023015"/>
    </source>
</evidence>
<dbReference type="InterPro" id="IPR008422">
    <property type="entry name" value="KN_HD"/>
</dbReference>
<comment type="similarity">
    <text evidence="2">Belongs to the TALE/BELL homeobox family.</text>
</comment>
<dbReference type="PANTHER" id="PTHR11850">
    <property type="entry name" value="HOMEOBOX PROTEIN TRANSCRIPTION FACTORS"/>
    <property type="match status" value="1"/>
</dbReference>
<keyword evidence="6" id="KW-0804">Transcription</keyword>
<reference evidence="11" key="1">
    <citation type="journal article" date="2021" name="Nat. Commun.">
        <title>Genomic analyses provide insights into spinach domestication and the genetic basis of agronomic traits.</title>
        <authorList>
            <person name="Cai X."/>
            <person name="Sun X."/>
            <person name="Xu C."/>
            <person name="Sun H."/>
            <person name="Wang X."/>
            <person name="Ge C."/>
            <person name="Zhang Z."/>
            <person name="Wang Q."/>
            <person name="Fei Z."/>
            <person name="Jiao C."/>
            <person name="Wang Q."/>
        </authorList>
    </citation>
    <scope>NUCLEOTIDE SEQUENCE [LARGE SCALE GENOMIC DNA]</scope>
    <source>
        <strain evidence="11">cv. Varoflay</strain>
    </source>
</reference>
<feature type="region of interest" description="Disordered" evidence="9">
    <location>
        <begin position="401"/>
        <end position="429"/>
    </location>
</feature>
<feature type="compositionally biased region" description="Basic residues" evidence="9">
    <location>
        <begin position="11"/>
        <end position="24"/>
    </location>
</feature>
<dbReference type="InterPro" id="IPR009057">
    <property type="entry name" value="Homeodomain-like_sf"/>
</dbReference>
<dbReference type="Pfam" id="PF07526">
    <property type="entry name" value="POX"/>
    <property type="match status" value="1"/>
</dbReference>
<dbReference type="PROSITE" id="PS50071">
    <property type="entry name" value="HOMEOBOX_2"/>
    <property type="match status" value="1"/>
</dbReference>
<keyword evidence="3" id="KW-0805">Transcription regulation</keyword>
<gene>
    <name evidence="12" type="primary">LOC110785489</name>
</gene>
<dbReference type="Pfam" id="PF05920">
    <property type="entry name" value="Homeobox_KN"/>
    <property type="match status" value="1"/>
</dbReference>
<evidence type="ECO:0000256" key="1">
    <source>
        <dbReference type="ARBA" id="ARBA00004123"/>
    </source>
</evidence>
<dbReference type="SUPFAM" id="SSF46689">
    <property type="entry name" value="Homeodomain-like"/>
    <property type="match status" value="1"/>
</dbReference>
<dbReference type="Proteomes" id="UP000813463">
    <property type="component" value="Chromosome 1"/>
</dbReference>
<dbReference type="InterPro" id="IPR001356">
    <property type="entry name" value="HD"/>
</dbReference>
<reference evidence="12" key="2">
    <citation type="submission" date="2025-08" db="UniProtKB">
        <authorList>
            <consortium name="RefSeq"/>
        </authorList>
    </citation>
    <scope>IDENTIFICATION</scope>
    <source>
        <tissue evidence="12">Leaf</tissue>
    </source>
</reference>
<feature type="region of interest" description="Disordered" evidence="9">
    <location>
        <begin position="1"/>
        <end position="35"/>
    </location>
</feature>
<keyword evidence="11" id="KW-1185">Reference proteome</keyword>
<dbReference type="CDD" id="cd00086">
    <property type="entry name" value="homeodomain"/>
    <property type="match status" value="1"/>
</dbReference>
<evidence type="ECO:0000256" key="6">
    <source>
        <dbReference type="ARBA" id="ARBA00023163"/>
    </source>
</evidence>
<dbReference type="GO" id="GO:0006355">
    <property type="term" value="P:regulation of DNA-templated transcription"/>
    <property type="evidence" value="ECO:0007669"/>
    <property type="project" value="InterPro"/>
</dbReference>
<keyword evidence="7 8" id="KW-0539">Nucleus</keyword>
<sequence length="444" mass="50139">MDDPFHVPQQSRRHKLRYHHHHHNHQDDDVIVNPQHHPFLSPLQILQSTSSASTSADHPSLMAAASTNLSLSSSSTHARAYLPSPVGPFTGYASILGRSRFLRPAQDLLEEVSRVSGIPLDKHGRPNNNILEDSGTLFNDTDDDLSLRCSNPNLVSMLHEVYKRYKLYCQQMQSAVTSFESVAGLGNAAPFLCFAVRAMFRHFQCLKNAILDQIRVTSKAFGNVDSRRDSTPGSCSEDKGGPASNFLQHPVWRSQRGFPDKAVAVLRNWLFEHFLHPYPTDSDKQMLAEKTGLSRSQVSNWFTNARVRLWKPMVEEMHALERKTQCSKAEDTERIVNLSNDHQTSLHSQLSEKDFQTTYSHREEDNSQCKRSRIEAFARAEQGKEQLRRLCNRLPSNQVLDIGGSHTGQQHLSHSSAMGSNQDNTTGLSWSNHGQIVPFWLAKQ</sequence>
<dbReference type="SMART" id="SM00574">
    <property type="entry name" value="POX"/>
    <property type="match status" value="1"/>
</dbReference>
<protein>
    <submittedName>
        <fullName evidence="12">BEL1-like homeodomain protein 9</fullName>
    </submittedName>
</protein>
<evidence type="ECO:0000256" key="2">
    <source>
        <dbReference type="ARBA" id="ARBA00006454"/>
    </source>
</evidence>
<evidence type="ECO:0000256" key="5">
    <source>
        <dbReference type="ARBA" id="ARBA00023155"/>
    </source>
</evidence>
<name>A0A9R0IAS3_SPIOL</name>
<feature type="compositionally biased region" description="Polar residues" evidence="9">
    <location>
        <begin position="407"/>
        <end position="429"/>
    </location>
</feature>
<evidence type="ECO:0000313" key="11">
    <source>
        <dbReference type="Proteomes" id="UP000813463"/>
    </source>
</evidence>
<dbReference type="SMART" id="SM00389">
    <property type="entry name" value="HOX"/>
    <property type="match status" value="1"/>
</dbReference>
<dbReference type="KEGG" id="soe:110785489"/>
<evidence type="ECO:0000256" key="7">
    <source>
        <dbReference type="ARBA" id="ARBA00023242"/>
    </source>
</evidence>
<evidence type="ECO:0000256" key="8">
    <source>
        <dbReference type="PROSITE-ProRule" id="PRU00108"/>
    </source>
</evidence>
<dbReference type="OrthoDB" id="10056939at2759"/>
<keyword evidence="5 8" id="KW-0371">Homeobox</keyword>
<accession>A0A9R0IAS3</accession>
<evidence type="ECO:0000256" key="4">
    <source>
        <dbReference type="ARBA" id="ARBA00023125"/>
    </source>
</evidence>
<feature type="DNA-binding region" description="Homeobox" evidence="8">
    <location>
        <begin position="251"/>
        <end position="313"/>
    </location>
</feature>
<evidence type="ECO:0000313" key="12">
    <source>
        <dbReference type="RefSeq" id="XP_021845628.1"/>
    </source>
</evidence>
<comment type="subcellular location">
    <subcellularLocation>
        <location evidence="1 8">Nucleus</location>
    </subcellularLocation>
</comment>